<evidence type="ECO:0000313" key="2">
    <source>
        <dbReference type="EMBL" id="MDM0047287.1"/>
    </source>
</evidence>
<dbReference type="Gene3D" id="3.40.30.10">
    <property type="entry name" value="Glutaredoxin"/>
    <property type="match status" value="1"/>
</dbReference>
<dbReference type="Pfam" id="PF00085">
    <property type="entry name" value="Thioredoxin"/>
    <property type="match status" value="1"/>
</dbReference>
<dbReference type="EMBL" id="JASZYV010000007">
    <property type="protein sequence ID" value="MDM0047287.1"/>
    <property type="molecule type" value="Genomic_DNA"/>
</dbReference>
<dbReference type="SUPFAM" id="SSF52833">
    <property type="entry name" value="Thioredoxin-like"/>
    <property type="match status" value="1"/>
</dbReference>
<dbReference type="RefSeq" id="WP_286662411.1">
    <property type="nucleotide sequence ID" value="NZ_JASZYV010000007.1"/>
</dbReference>
<dbReference type="InterPro" id="IPR036249">
    <property type="entry name" value="Thioredoxin-like_sf"/>
</dbReference>
<organism evidence="2 3">
    <name type="scientific">Variovorax dokdonensis</name>
    <dbReference type="NCBI Taxonomy" id="344883"/>
    <lineage>
        <taxon>Bacteria</taxon>
        <taxon>Pseudomonadati</taxon>
        <taxon>Pseudomonadota</taxon>
        <taxon>Betaproteobacteria</taxon>
        <taxon>Burkholderiales</taxon>
        <taxon>Comamonadaceae</taxon>
        <taxon>Variovorax</taxon>
    </lineage>
</organism>
<comment type="caution">
    <text evidence="2">The sequence shown here is derived from an EMBL/GenBank/DDBJ whole genome shotgun (WGS) entry which is preliminary data.</text>
</comment>
<feature type="domain" description="Thioredoxin" evidence="1">
    <location>
        <begin position="1"/>
        <end position="103"/>
    </location>
</feature>
<dbReference type="CDD" id="cd02947">
    <property type="entry name" value="TRX_family"/>
    <property type="match status" value="1"/>
</dbReference>
<dbReference type="PANTHER" id="PTHR43601:SF3">
    <property type="entry name" value="THIOREDOXIN, MITOCHONDRIAL"/>
    <property type="match status" value="1"/>
</dbReference>
<name>A0ABT7NHA5_9BURK</name>
<dbReference type="Proteomes" id="UP001174908">
    <property type="component" value="Unassembled WGS sequence"/>
</dbReference>
<dbReference type="InterPro" id="IPR013766">
    <property type="entry name" value="Thioredoxin_domain"/>
</dbReference>
<dbReference type="PROSITE" id="PS51352">
    <property type="entry name" value="THIOREDOXIN_2"/>
    <property type="match status" value="1"/>
</dbReference>
<evidence type="ECO:0000259" key="1">
    <source>
        <dbReference type="PROSITE" id="PS51352"/>
    </source>
</evidence>
<sequence>MSAVPQSPIADQRGEDALWVVCLCAEWCGTCREYRPLFEQLARANPAMRFAWVDIEDHADIADEFDVETFPTLLIGGAQGTRFLGPVLPNAQTLARMLTALATPQPATPEVQALLQALERTPDDFVV</sequence>
<proteinExistence type="predicted"/>
<gene>
    <name evidence="2" type="ORF">QTH91_22535</name>
</gene>
<keyword evidence="3" id="KW-1185">Reference proteome</keyword>
<evidence type="ECO:0000313" key="3">
    <source>
        <dbReference type="Proteomes" id="UP001174908"/>
    </source>
</evidence>
<dbReference type="PANTHER" id="PTHR43601">
    <property type="entry name" value="THIOREDOXIN, MITOCHONDRIAL"/>
    <property type="match status" value="1"/>
</dbReference>
<protein>
    <submittedName>
        <fullName evidence="2">Thioredoxin domain-containing protein</fullName>
    </submittedName>
</protein>
<accession>A0ABT7NHA5</accession>
<reference evidence="2" key="1">
    <citation type="submission" date="2023-06" db="EMBL/GenBank/DDBJ databases">
        <authorList>
            <person name="Jiang Y."/>
            <person name="Liu Q."/>
        </authorList>
    </citation>
    <scope>NUCLEOTIDE SEQUENCE</scope>
    <source>
        <strain evidence="2">CGMCC 1.12089</strain>
    </source>
</reference>